<evidence type="ECO:0000313" key="2">
    <source>
        <dbReference type="EMBL" id="KAF7841691.1"/>
    </source>
</evidence>
<feature type="signal peptide" evidence="1">
    <location>
        <begin position="1"/>
        <end position="19"/>
    </location>
</feature>
<sequence length="110" mass="11922">MWSLQRVLVLVAKLAIASSLLLATASSPPNPPLESSYSIEEIVSLDSKSTADFFKAVQKSPPLVTSSEEEDFEPQSEIDLTSDTLSYTQGSSKTSFKSAYSWTVTSLIRG</sequence>
<dbReference type="EMBL" id="JAAIUW010000002">
    <property type="protein sequence ID" value="KAF7841691.1"/>
    <property type="molecule type" value="Genomic_DNA"/>
</dbReference>
<protein>
    <submittedName>
        <fullName evidence="2">Uncharacterized protein</fullName>
    </submittedName>
</protein>
<organism evidence="2 3">
    <name type="scientific">Senna tora</name>
    <dbReference type="NCBI Taxonomy" id="362788"/>
    <lineage>
        <taxon>Eukaryota</taxon>
        <taxon>Viridiplantae</taxon>
        <taxon>Streptophyta</taxon>
        <taxon>Embryophyta</taxon>
        <taxon>Tracheophyta</taxon>
        <taxon>Spermatophyta</taxon>
        <taxon>Magnoliopsida</taxon>
        <taxon>eudicotyledons</taxon>
        <taxon>Gunneridae</taxon>
        <taxon>Pentapetalae</taxon>
        <taxon>rosids</taxon>
        <taxon>fabids</taxon>
        <taxon>Fabales</taxon>
        <taxon>Fabaceae</taxon>
        <taxon>Caesalpinioideae</taxon>
        <taxon>Cassia clade</taxon>
        <taxon>Senna</taxon>
    </lineage>
</organism>
<comment type="caution">
    <text evidence="2">The sequence shown here is derived from an EMBL/GenBank/DDBJ whole genome shotgun (WGS) entry which is preliminary data.</text>
</comment>
<gene>
    <name evidence="2" type="ORF">G2W53_003989</name>
</gene>
<dbReference type="Proteomes" id="UP000634136">
    <property type="component" value="Unassembled WGS sequence"/>
</dbReference>
<keyword evidence="3" id="KW-1185">Reference proteome</keyword>
<feature type="chain" id="PRO_5032722334" evidence="1">
    <location>
        <begin position="20"/>
        <end position="110"/>
    </location>
</feature>
<reference evidence="2" key="1">
    <citation type="submission" date="2020-09" db="EMBL/GenBank/DDBJ databases">
        <title>Genome-Enabled Discovery of Anthraquinone Biosynthesis in Senna tora.</title>
        <authorList>
            <person name="Kang S.-H."/>
            <person name="Pandey R.P."/>
            <person name="Lee C.-M."/>
            <person name="Sim J.-S."/>
            <person name="Jeong J.-T."/>
            <person name="Choi B.-S."/>
            <person name="Jung M."/>
            <person name="Ginzburg D."/>
            <person name="Zhao K."/>
            <person name="Won S.Y."/>
            <person name="Oh T.-J."/>
            <person name="Yu Y."/>
            <person name="Kim N.-H."/>
            <person name="Lee O.R."/>
            <person name="Lee T.-H."/>
            <person name="Bashyal P."/>
            <person name="Kim T.-S."/>
            <person name="Lee W.-H."/>
            <person name="Kawkins C."/>
            <person name="Kim C.-K."/>
            <person name="Kim J.S."/>
            <person name="Ahn B.O."/>
            <person name="Rhee S.Y."/>
            <person name="Sohng J.K."/>
        </authorList>
    </citation>
    <scope>NUCLEOTIDE SEQUENCE</scope>
    <source>
        <tissue evidence="2">Leaf</tissue>
    </source>
</reference>
<name>A0A835CG84_9FABA</name>
<dbReference type="AlphaFoldDB" id="A0A835CG84"/>
<evidence type="ECO:0000256" key="1">
    <source>
        <dbReference type="SAM" id="SignalP"/>
    </source>
</evidence>
<keyword evidence="1" id="KW-0732">Signal</keyword>
<evidence type="ECO:0000313" key="3">
    <source>
        <dbReference type="Proteomes" id="UP000634136"/>
    </source>
</evidence>
<proteinExistence type="predicted"/>
<accession>A0A835CG84</accession>